<reference evidence="2" key="1">
    <citation type="submission" date="2022-12" db="EMBL/GenBank/DDBJ databases">
        <title>Draft genome assemblies for two species of Escallonia (Escalloniales).</title>
        <authorList>
            <person name="Chanderbali A."/>
            <person name="Dervinis C."/>
            <person name="Anghel I."/>
            <person name="Soltis D."/>
            <person name="Soltis P."/>
            <person name="Zapata F."/>
        </authorList>
    </citation>
    <scope>NUCLEOTIDE SEQUENCE</scope>
    <source>
        <strain evidence="2">UCBG92.1500</strain>
        <tissue evidence="2">Leaf</tissue>
    </source>
</reference>
<comment type="caution">
    <text evidence="2">The sequence shown here is derived from an EMBL/GenBank/DDBJ whole genome shotgun (WGS) entry which is preliminary data.</text>
</comment>
<name>A0AA88UG48_9ASTE</name>
<dbReference type="Proteomes" id="UP001187471">
    <property type="component" value="Unassembled WGS sequence"/>
</dbReference>
<keyword evidence="3" id="KW-1185">Reference proteome</keyword>
<protein>
    <submittedName>
        <fullName evidence="2">Uncharacterized protein</fullName>
    </submittedName>
</protein>
<accession>A0AA88UG48</accession>
<evidence type="ECO:0000256" key="1">
    <source>
        <dbReference type="SAM" id="MobiDB-lite"/>
    </source>
</evidence>
<evidence type="ECO:0000313" key="2">
    <source>
        <dbReference type="EMBL" id="KAK2981223.1"/>
    </source>
</evidence>
<dbReference type="EMBL" id="JAVXUO010001548">
    <property type="protein sequence ID" value="KAK2981223.1"/>
    <property type="molecule type" value="Genomic_DNA"/>
</dbReference>
<evidence type="ECO:0000313" key="3">
    <source>
        <dbReference type="Proteomes" id="UP001187471"/>
    </source>
</evidence>
<proteinExistence type="predicted"/>
<sequence length="115" mass="13056">MEEDDVVTISMDVARSVTKVAIREARAQDLRNEILNSEKLKSHFQDNPKDLDLLKHDKVLSKKAPAPHLRDVPEYLLDPTTKEASNIASKRASKGRMKRRGDGDGDRKSKTKRFT</sequence>
<feature type="region of interest" description="Disordered" evidence="1">
    <location>
        <begin position="71"/>
        <end position="115"/>
    </location>
</feature>
<dbReference type="AlphaFoldDB" id="A0AA88UG48"/>
<gene>
    <name evidence="2" type="ORF">RJ640_030612</name>
</gene>
<organism evidence="2 3">
    <name type="scientific">Escallonia rubra</name>
    <dbReference type="NCBI Taxonomy" id="112253"/>
    <lineage>
        <taxon>Eukaryota</taxon>
        <taxon>Viridiplantae</taxon>
        <taxon>Streptophyta</taxon>
        <taxon>Embryophyta</taxon>
        <taxon>Tracheophyta</taxon>
        <taxon>Spermatophyta</taxon>
        <taxon>Magnoliopsida</taxon>
        <taxon>eudicotyledons</taxon>
        <taxon>Gunneridae</taxon>
        <taxon>Pentapetalae</taxon>
        <taxon>asterids</taxon>
        <taxon>campanulids</taxon>
        <taxon>Escalloniales</taxon>
        <taxon>Escalloniaceae</taxon>
        <taxon>Escallonia</taxon>
    </lineage>
</organism>